<proteinExistence type="predicted"/>
<organism evidence="3 4">
    <name type="scientific">Entomortierella chlamydospora</name>
    <dbReference type="NCBI Taxonomy" id="101097"/>
    <lineage>
        <taxon>Eukaryota</taxon>
        <taxon>Fungi</taxon>
        <taxon>Fungi incertae sedis</taxon>
        <taxon>Mucoromycota</taxon>
        <taxon>Mortierellomycotina</taxon>
        <taxon>Mortierellomycetes</taxon>
        <taxon>Mortierellales</taxon>
        <taxon>Mortierellaceae</taxon>
        <taxon>Entomortierella</taxon>
    </lineage>
</organism>
<dbReference type="EMBL" id="JAAAID010001600">
    <property type="protein sequence ID" value="KAG0009400.1"/>
    <property type="molecule type" value="Genomic_DNA"/>
</dbReference>
<feature type="transmembrane region" description="Helical" evidence="2">
    <location>
        <begin position="133"/>
        <end position="149"/>
    </location>
</feature>
<comment type="caution">
    <text evidence="3">The sequence shown here is derived from an EMBL/GenBank/DDBJ whole genome shotgun (WGS) entry which is preliminary data.</text>
</comment>
<evidence type="ECO:0000256" key="2">
    <source>
        <dbReference type="SAM" id="Phobius"/>
    </source>
</evidence>
<protein>
    <submittedName>
        <fullName evidence="3">Uncharacterized protein</fullName>
    </submittedName>
</protein>
<feature type="compositionally biased region" description="Polar residues" evidence="1">
    <location>
        <begin position="12"/>
        <end position="26"/>
    </location>
</feature>
<keyword evidence="2" id="KW-0812">Transmembrane</keyword>
<evidence type="ECO:0000256" key="1">
    <source>
        <dbReference type="SAM" id="MobiDB-lite"/>
    </source>
</evidence>
<keyword evidence="2" id="KW-0472">Membrane</keyword>
<name>A0A9P6MPF5_9FUNG</name>
<accession>A0A9P6MPF5</accession>
<evidence type="ECO:0000313" key="3">
    <source>
        <dbReference type="EMBL" id="KAG0009400.1"/>
    </source>
</evidence>
<gene>
    <name evidence="3" type="ORF">BGZ80_002444</name>
</gene>
<keyword evidence="2" id="KW-1133">Transmembrane helix</keyword>
<feature type="region of interest" description="Disordered" evidence="1">
    <location>
        <begin position="1"/>
        <end position="46"/>
    </location>
</feature>
<dbReference type="Proteomes" id="UP000703661">
    <property type="component" value="Unassembled WGS sequence"/>
</dbReference>
<reference evidence="3" key="1">
    <citation type="journal article" date="2020" name="Fungal Divers.">
        <title>Resolving the Mortierellaceae phylogeny through synthesis of multi-gene phylogenetics and phylogenomics.</title>
        <authorList>
            <person name="Vandepol N."/>
            <person name="Liber J."/>
            <person name="Desiro A."/>
            <person name="Na H."/>
            <person name="Kennedy M."/>
            <person name="Barry K."/>
            <person name="Grigoriev I.V."/>
            <person name="Miller A.N."/>
            <person name="O'Donnell K."/>
            <person name="Stajich J.E."/>
            <person name="Bonito G."/>
        </authorList>
    </citation>
    <scope>NUCLEOTIDE SEQUENCE</scope>
    <source>
        <strain evidence="3">NRRL 2769</strain>
    </source>
</reference>
<sequence length="370" mass="42155">MAELESLHTRRTTQQESTTVPMTDINSDPEYATPFQHQQQSQPQRHYNVSIPAVDQWPGILARVLRTSATYIARTVRDIREGIQDGSASSGKYQNLPTTIDSSSSFRGNSFGGRRHSRNGGGATCFSRRIGRILFFLVLVTLVTTWLAVPKNLKPFQNRDIWIKYYNHAEAIKIPLPYSRVVHVYDLKKVALKELDRGYISLHSLSEVRLMSGSGLLEAGEVWDNDDWRYQNSYEQPILMVSPGNELFQFLNDTLGCFSGPEAYNYNVFNIKFSPEYRNYSRLARILHRIGLENAGYVSPVMFYNADILYLRKGFGDPLQLESLDLSANWVPPAKPKYGRGFHFMDPIRTMPSFRPDVSWAEASPVAQIV</sequence>
<dbReference type="OrthoDB" id="2434295at2759"/>
<evidence type="ECO:0000313" key="4">
    <source>
        <dbReference type="Proteomes" id="UP000703661"/>
    </source>
</evidence>
<keyword evidence="4" id="KW-1185">Reference proteome</keyword>
<dbReference type="AlphaFoldDB" id="A0A9P6MPF5"/>